<gene>
    <name evidence="2" type="ORF">DI565_07790</name>
</gene>
<dbReference type="Proteomes" id="UP000249577">
    <property type="component" value="Unassembled WGS sequence"/>
</dbReference>
<comment type="caution">
    <text evidence="2">The sequence shown here is derived from an EMBL/GenBank/DDBJ whole genome shotgun (WGS) entry which is preliminary data.</text>
</comment>
<proteinExistence type="predicted"/>
<organism evidence="2 3">
    <name type="scientific">Ancylobacter novellus</name>
    <name type="common">Thiobacillus novellus</name>
    <dbReference type="NCBI Taxonomy" id="921"/>
    <lineage>
        <taxon>Bacteria</taxon>
        <taxon>Pseudomonadati</taxon>
        <taxon>Pseudomonadota</taxon>
        <taxon>Alphaproteobacteria</taxon>
        <taxon>Hyphomicrobiales</taxon>
        <taxon>Xanthobacteraceae</taxon>
        <taxon>Ancylobacter</taxon>
    </lineage>
</organism>
<evidence type="ECO:0000313" key="2">
    <source>
        <dbReference type="EMBL" id="PZQ17256.1"/>
    </source>
</evidence>
<evidence type="ECO:0000313" key="3">
    <source>
        <dbReference type="Proteomes" id="UP000249577"/>
    </source>
</evidence>
<accession>A0A2W5KJH4</accession>
<protein>
    <submittedName>
        <fullName evidence="2">Uncharacterized protein</fullName>
    </submittedName>
</protein>
<name>A0A2W5KJH4_ANCNO</name>
<dbReference type="AlphaFoldDB" id="A0A2W5KJH4"/>
<sequence>MQDGTKPGPDDVEIERHESSESLKKPVDPEAQLDEVGLPPEKWSSLRYGFWPFGGLNDAEEEART</sequence>
<dbReference type="EMBL" id="QFPN01000003">
    <property type="protein sequence ID" value="PZQ17256.1"/>
    <property type="molecule type" value="Genomic_DNA"/>
</dbReference>
<feature type="region of interest" description="Disordered" evidence="1">
    <location>
        <begin position="1"/>
        <end position="37"/>
    </location>
</feature>
<feature type="compositionally biased region" description="Basic and acidic residues" evidence="1">
    <location>
        <begin position="14"/>
        <end position="28"/>
    </location>
</feature>
<evidence type="ECO:0000256" key="1">
    <source>
        <dbReference type="SAM" id="MobiDB-lite"/>
    </source>
</evidence>
<reference evidence="2 3" key="1">
    <citation type="submission" date="2017-08" db="EMBL/GenBank/DDBJ databases">
        <title>Infants hospitalized years apart are colonized by the same room-sourced microbial strains.</title>
        <authorList>
            <person name="Brooks B."/>
            <person name="Olm M.R."/>
            <person name="Firek B.A."/>
            <person name="Baker R."/>
            <person name="Thomas B.C."/>
            <person name="Morowitz M.J."/>
            <person name="Banfield J.F."/>
        </authorList>
    </citation>
    <scope>NUCLEOTIDE SEQUENCE [LARGE SCALE GENOMIC DNA]</scope>
    <source>
        <strain evidence="2">S2_005_003_R2_43</strain>
    </source>
</reference>